<feature type="transmembrane region" description="Helical" evidence="1">
    <location>
        <begin position="31"/>
        <end position="54"/>
    </location>
</feature>
<accession>A0A0E9REB1</accession>
<keyword evidence="1" id="KW-1133">Transmembrane helix</keyword>
<protein>
    <submittedName>
        <fullName evidence="2">Uncharacterized protein</fullName>
    </submittedName>
</protein>
<dbReference type="EMBL" id="GBXM01081899">
    <property type="protein sequence ID" value="JAH26678.1"/>
    <property type="molecule type" value="Transcribed_RNA"/>
</dbReference>
<keyword evidence="1" id="KW-0472">Membrane</keyword>
<evidence type="ECO:0000313" key="2">
    <source>
        <dbReference type="EMBL" id="JAH26678.1"/>
    </source>
</evidence>
<name>A0A0E9REB1_ANGAN</name>
<keyword evidence="1" id="KW-0812">Transmembrane</keyword>
<organism evidence="2">
    <name type="scientific">Anguilla anguilla</name>
    <name type="common">European freshwater eel</name>
    <name type="synonym">Muraena anguilla</name>
    <dbReference type="NCBI Taxonomy" id="7936"/>
    <lineage>
        <taxon>Eukaryota</taxon>
        <taxon>Metazoa</taxon>
        <taxon>Chordata</taxon>
        <taxon>Craniata</taxon>
        <taxon>Vertebrata</taxon>
        <taxon>Euteleostomi</taxon>
        <taxon>Actinopterygii</taxon>
        <taxon>Neopterygii</taxon>
        <taxon>Teleostei</taxon>
        <taxon>Anguilliformes</taxon>
        <taxon>Anguillidae</taxon>
        <taxon>Anguilla</taxon>
    </lineage>
</organism>
<proteinExistence type="predicted"/>
<reference evidence="2" key="2">
    <citation type="journal article" date="2015" name="Fish Shellfish Immunol.">
        <title>Early steps in the European eel (Anguilla anguilla)-Vibrio vulnificus interaction in the gills: Role of the RtxA13 toxin.</title>
        <authorList>
            <person name="Callol A."/>
            <person name="Pajuelo D."/>
            <person name="Ebbesson L."/>
            <person name="Teles M."/>
            <person name="MacKenzie S."/>
            <person name="Amaro C."/>
        </authorList>
    </citation>
    <scope>NUCLEOTIDE SEQUENCE</scope>
</reference>
<evidence type="ECO:0000256" key="1">
    <source>
        <dbReference type="SAM" id="Phobius"/>
    </source>
</evidence>
<dbReference type="AlphaFoldDB" id="A0A0E9REB1"/>
<reference evidence="2" key="1">
    <citation type="submission" date="2014-11" db="EMBL/GenBank/DDBJ databases">
        <authorList>
            <person name="Amaro Gonzalez C."/>
        </authorList>
    </citation>
    <scope>NUCLEOTIDE SEQUENCE</scope>
</reference>
<sequence>MMISPLILLSPHPIPCLVARSSLCLSKSATVIAILSSSFFMSIILFSRSFLCFLNKPSFL</sequence>